<dbReference type="GO" id="GO:0005524">
    <property type="term" value="F:ATP binding"/>
    <property type="evidence" value="ECO:0007669"/>
    <property type="project" value="UniProtKB-KW"/>
</dbReference>
<keyword evidence="3" id="KW-0547">Nucleotide-binding</keyword>
<feature type="non-terminal residue" evidence="7">
    <location>
        <position position="237"/>
    </location>
</feature>
<dbReference type="SUPFAM" id="SSF56112">
    <property type="entry name" value="Protein kinase-like (PK-like)"/>
    <property type="match status" value="1"/>
</dbReference>
<comment type="caution">
    <text evidence="7">The sequence shown here is derived from an EMBL/GenBank/DDBJ whole genome shotgun (WGS) entry which is preliminary data.</text>
</comment>
<dbReference type="PANTHER" id="PTHR43671">
    <property type="entry name" value="SERINE/THREONINE-PROTEIN KINASE NEK"/>
    <property type="match status" value="1"/>
</dbReference>
<dbReference type="CDD" id="cd14014">
    <property type="entry name" value="STKc_PknB_like"/>
    <property type="match status" value="1"/>
</dbReference>
<dbReference type="SMART" id="SM00220">
    <property type="entry name" value="S_TKc"/>
    <property type="match status" value="1"/>
</dbReference>
<gene>
    <name evidence="7" type="ORF">S01H1_75736</name>
</gene>
<dbReference type="EC" id="2.7.11.1" evidence="1"/>
<proteinExistence type="predicted"/>
<evidence type="ECO:0000256" key="1">
    <source>
        <dbReference type="ARBA" id="ARBA00012513"/>
    </source>
</evidence>
<dbReference type="InterPro" id="IPR011009">
    <property type="entry name" value="Kinase-like_dom_sf"/>
</dbReference>
<dbReference type="PROSITE" id="PS00108">
    <property type="entry name" value="PROTEIN_KINASE_ST"/>
    <property type="match status" value="1"/>
</dbReference>
<feature type="domain" description="Protein kinase" evidence="6">
    <location>
        <begin position="34"/>
        <end position="237"/>
    </location>
</feature>
<evidence type="ECO:0000256" key="4">
    <source>
        <dbReference type="ARBA" id="ARBA00022777"/>
    </source>
</evidence>
<dbReference type="Pfam" id="PF00069">
    <property type="entry name" value="Pkinase"/>
    <property type="match status" value="1"/>
</dbReference>
<sequence>AKQVSEQLQSAERVPRPGLLGNVRLEPGARSGLYEIERFHQEGAQAQIYQGLGPRAKPVAIKLFNGDVPLQQVLDEQQLAGTEHHPSIVRVDSYSRWEDDRFYIAFDWIAGGSLRDKIVTGKRPSQDRFRKIATQLLEALSALHSVSENGQSSPILHNDIKPENILLTDGDRPILIDFGSASRSRIGLYEGTEGYVAPDLHRGEDRKYCEDGDLYALGVTLHEWLLGVGPGAEHTPQ</sequence>
<dbReference type="Gene3D" id="1.10.510.10">
    <property type="entry name" value="Transferase(Phosphotransferase) domain 1"/>
    <property type="match status" value="1"/>
</dbReference>
<keyword evidence="4" id="KW-0418">Kinase</keyword>
<reference evidence="7" key="1">
    <citation type="journal article" date="2014" name="Front. Microbiol.">
        <title>High frequency of phylogenetically diverse reductive dehalogenase-homologous genes in deep subseafloor sedimentary metagenomes.</title>
        <authorList>
            <person name="Kawai M."/>
            <person name="Futagami T."/>
            <person name="Toyoda A."/>
            <person name="Takaki Y."/>
            <person name="Nishi S."/>
            <person name="Hori S."/>
            <person name="Arai W."/>
            <person name="Tsubouchi T."/>
            <person name="Morono Y."/>
            <person name="Uchiyama I."/>
            <person name="Ito T."/>
            <person name="Fujiyama A."/>
            <person name="Inagaki F."/>
            <person name="Takami H."/>
        </authorList>
    </citation>
    <scope>NUCLEOTIDE SEQUENCE</scope>
    <source>
        <strain evidence="7">Expedition CK06-06</strain>
    </source>
</reference>
<name>X0Y6C9_9ZZZZ</name>
<dbReference type="GO" id="GO:0004674">
    <property type="term" value="F:protein serine/threonine kinase activity"/>
    <property type="evidence" value="ECO:0007669"/>
    <property type="project" value="UniProtKB-EC"/>
</dbReference>
<feature type="non-terminal residue" evidence="7">
    <location>
        <position position="1"/>
    </location>
</feature>
<dbReference type="EMBL" id="BARS01050774">
    <property type="protein sequence ID" value="GAG51315.1"/>
    <property type="molecule type" value="Genomic_DNA"/>
</dbReference>
<keyword evidence="2" id="KW-0808">Transferase</keyword>
<evidence type="ECO:0000256" key="3">
    <source>
        <dbReference type="ARBA" id="ARBA00022741"/>
    </source>
</evidence>
<protein>
    <recommendedName>
        <fullName evidence="1">non-specific serine/threonine protein kinase</fullName>
        <ecNumber evidence="1">2.7.11.1</ecNumber>
    </recommendedName>
</protein>
<evidence type="ECO:0000256" key="2">
    <source>
        <dbReference type="ARBA" id="ARBA00022679"/>
    </source>
</evidence>
<dbReference type="InterPro" id="IPR050660">
    <property type="entry name" value="NEK_Ser/Thr_kinase"/>
</dbReference>
<dbReference type="PANTHER" id="PTHR43671:SF13">
    <property type="entry name" value="SERINE_THREONINE-PROTEIN KINASE NEK2"/>
    <property type="match status" value="1"/>
</dbReference>
<evidence type="ECO:0000313" key="7">
    <source>
        <dbReference type="EMBL" id="GAG51315.1"/>
    </source>
</evidence>
<dbReference type="Gene3D" id="3.30.200.20">
    <property type="entry name" value="Phosphorylase Kinase, domain 1"/>
    <property type="match status" value="1"/>
</dbReference>
<accession>X0Y6C9</accession>
<dbReference type="AlphaFoldDB" id="X0Y6C9"/>
<organism evidence="7">
    <name type="scientific">marine sediment metagenome</name>
    <dbReference type="NCBI Taxonomy" id="412755"/>
    <lineage>
        <taxon>unclassified sequences</taxon>
        <taxon>metagenomes</taxon>
        <taxon>ecological metagenomes</taxon>
    </lineage>
</organism>
<dbReference type="InterPro" id="IPR000719">
    <property type="entry name" value="Prot_kinase_dom"/>
</dbReference>
<evidence type="ECO:0000259" key="6">
    <source>
        <dbReference type="PROSITE" id="PS50011"/>
    </source>
</evidence>
<dbReference type="PROSITE" id="PS50011">
    <property type="entry name" value="PROTEIN_KINASE_DOM"/>
    <property type="match status" value="1"/>
</dbReference>
<dbReference type="InterPro" id="IPR008271">
    <property type="entry name" value="Ser/Thr_kinase_AS"/>
</dbReference>
<keyword evidence="5" id="KW-0067">ATP-binding</keyword>
<evidence type="ECO:0000256" key="5">
    <source>
        <dbReference type="ARBA" id="ARBA00022840"/>
    </source>
</evidence>